<proteinExistence type="predicted"/>
<sequence length="31" mass="3447">VAELVDKNEDAKYNNCREKGHAVSDNAFVPI</sequence>
<protein>
    <submittedName>
        <fullName evidence="1">Uncharacterized protein</fullName>
    </submittedName>
</protein>
<organism evidence="1">
    <name type="scientific">marine metagenome</name>
    <dbReference type="NCBI Taxonomy" id="408172"/>
    <lineage>
        <taxon>unclassified sequences</taxon>
        <taxon>metagenomes</taxon>
        <taxon>ecological metagenomes</taxon>
    </lineage>
</organism>
<reference evidence="1" key="1">
    <citation type="submission" date="2018-05" db="EMBL/GenBank/DDBJ databases">
        <authorList>
            <person name="Lanie J.A."/>
            <person name="Ng W.-L."/>
            <person name="Kazmierczak K.M."/>
            <person name="Andrzejewski T.M."/>
            <person name="Davidsen T.M."/>
            <person name="Wayne K.J."/>
            <person name="Tettelin H."/>
            <person name="Glass J.I."/>
            <person name="Rusch D."/>
            <person name="Podicherti R."/>
            <person name="Tsui H.-C.T."/>
            <person name="Winkler M.E."/>
        </authorList>
    </citation>
    <scope>NUCLEOTIDE SEQUENCE</scope>
</reference>
<dbReference type="EMBL" id="UINC01000342">
    <property type="protein sequence ID" value="SUZ53668.1"/>
    <property type="molecule type" value="Genomic_DNA"/>
</dbReference>
<gene>
    <name evidence="1" type="ORF">METZ01_LOCUS6522</name>
</gene>
<accession>A0A381NIH5</accession>
<dbReference type="AlphaFoldDB" id="A0A381NIH5"/>
<name>A0A381NIH5_9ZZZZ</name>
<feature type="non-terminal residue" evidence="1">
    <location>
        <position position="1"/>
    </location>
</feature>
<evidence type="ECO:0000313" key="1">
    <source>
        <dbReference type="EMBL" id="SUZ53668.1"/>
    </source>
</evidence>